<reference evidence="1 2" key="1">
    <citation type="submission" date="2017-05" db="EMBL/GenBank/DDBJ databases">
        <title>Genome sequence of Acetobacter pasteurianus subsp. ascendens strain SRCM101447.</title>
        <authorList>
            <person name="Cho S.H."/>
        </authorList>
    </citation>
    <scope>NUCLEOTIDE SEQUENCE [LARGE SCALE GENOMIC DNA]</scope>
    <source>
        <strain evidence="1 2">SRCM101447</strain>
    </source>
</reference>
<protein>
    <submittedName>
        <fullName evidence="1">Uncharacterized protein</fullName>
    </submittedName>
</protein>
<sequence length="44" mass="5332">MREKPVDSFVEGSLPIVFSRVSRFVLQLWVCRFFQVRWARWAAM</sequence>
<accession>A0A1Y0V209</accession>
<organism evidence="1 2">
    <name type="scientific">Acetobacter ascendens</name>
    <dbReference type="NCBI Taxonomy" id="481146"/>
    <lineage>
        <taxon>Bacteria</taxon>
        <taxon>Pseudomonadati</taxon>
        <taxon>Pseudomonadota</taxon>
        <taxon>Alphaproteobacteria</taxon>
        <taxon>Acetobacterales</taxon>
        <taxon>Acetobacteraceae</taxon>
        <taxon>Acetobacter</taxon>
    </lineage>
</organism>
<name>A0A1Y0V209_9PROT</name>
<dbReference type="AlphaFoldDB" id="A0A1Y0V209"/>
<evidence type="ECO:0000313" key="2">
    <source>
        <dbReference type="Proteomes" id="UP000195633"/>
    </source>
</evidence>
<evidence type="ECO:0000313" key="1">
    <source>
        <dbReference type="EMBL" id="ARW09728.1"/>
    </source>
</evidence>
<gene>
    <name evidence="1" type="ORF">S101447_00625</name>
</gene>
<dbReference type="EMBL" id="CP021524">
    <property type="protein sequence ID" value="ARW09728.1"/>
    <property type="molecule type" value="Genomic_DNA"/>
</dbReference>
<dbReference type="Proteomes" id="UP000195633">
    <property type="component" value="Chromosome"/>
</dbReference>
<proteinExistence type="predicted"/>